<accession>A0A517P130</accession>
<dbReference type="EMBL" id="CP036526">
    <property type="protein sequence ID" value="QDT13080.1"/>
    <property type="molecule type" value="Genomic_DNA"/>
</dbReference>
<dbReference type="InterPro" id="IPR045738">
    <property type="entry name" value="DUF6088"/>
</dbReference>
<name>A0A517P130_9BACT</name>
<proteinExistence type="predicted"/>
<organism evidence="1 2">
    <name type="scientific">Stieleria marina</name>
    <dbReference type="NCBI Taxonomy" id="1930275"/>
    <lineage>
        <taxon>Bacteria</taxon>
        <taxon>Pseudomonadati</taxon>
        <taxon>Planctomycetota</taxon>
        <taxon>Planctomycetia</taxon>
        <taxon>Pirellulales</taxon>
        <taxon>Pirellulaceae</taxon>
        <taxon>Stieleria</taxon>
    </lineage>
</organism>
<dbReference type="Proteomes" id="UP000319817">
    <property type="component" value="Chromosome"/>
</dbReference>
<evidence type="ECO:0008006" key="3">
    <source>
        <dbReference type="Google" id="ProtNLM"/>
    </source>
</evidence>
<evidence type="ECO:0000313" key="1">
    <source>
        <dbReference type="EMBL" id="QDT13080.1"/>
    </source>
</evidence>
<dbReference type="OrthoDB" id="9798200at2"/>
<evidence type="ECO:0000313" key="2">
    <source>
        <dbReference type="Proteomes" id="UP000319817"/>
    </source>
</evidence>
<keyword evidence="2" id="KW-1185">Reference proteome</keyword>
<sequence>MQSVEDKVVKRIYAGKRGMVFTPPRFFDLGSENSVRKALQTLSEKGVIRRLGRGLYDYPASHPKLGVLTPTPEQIAMALAGKDKTRIQPSGAYAANLLGLTLQVPAEVTFLTDGATRTVTVGNQTITLKRTTPKNMAAAGRISGLVIQALRYLGQKHVNQKVIDTLDRRLSPEDRKTLLRDIKLAPAWIGEIIRQLAKKDA</sequence>
<dbReference type="AlphaFoldDB" id="A0A517P130"/>
<dbReference type="Pfam" id="PF19570">
    <property type="entry name" value="DUF6088"/>
    <property type="match status" value="1"/>
</dbReference>
<gene>
    <name evidence="1" type="ORF">K239x_50960</name>
</gene>
<protein>
    <recommendedName>
        <fullName evidence="3">AbiEi antitoxin C-terminal domain-containing protein</fullName>
    </recommendedName>
</protein>
<reference evidence="1 2" key="1">
    <citation type="submission" date="2019-02" db="EMBL/GenBank/DDBJ databases">
        <title>Deep-cultivation of Planctomycetes and their phenomic and genomic characterization uncovers novel biology.</title>
        <authorList>
            <person name="Wiegand S."/>
            <person name="Jogler M."/>
            <person name="Boedeker C."/>
            <person name="Pinto D."/>
            <person name="Vollmers J."/>
            <person name="Rivas-Marin E."/>
            <person name="Kohn T."/>
            <person name="Peeters S.H."/>
            <person name="Heuer A."/>
            <person name="Rast P."/>
            <person name="Oberbeckmann S."/>
            <person name="Bunk B."/>
            <person name="Jeske O."/>
            <person name="Meyerdierks A."/>
            <person name="Storesund J.E."/>
            <person name="Kallscheuer N."/>
            <person name="Luecker S."/>
            <person name="Lage O.M."/>
            <person name="Pohl T."/>
            <person name="Merkel B.J."/>
            <person name="Hornburger P."/>
            <person name="Mueller R.-W."/>
            <person name="Bruemmer F."/>
            <person name="Labrenz M."/>
            <person name="Spormann A.M."/>
            <person name="Op den Camp H."/>
            <person name="Overmann J."/>
            <person name="Amann R."/>
            <person name="Jetten M.S.M."/>
            <person name="Mascher T."/>
            <person name="Medema M.H."/>
            <person name="Devos D.P."/>
            <person name="Kaster A.-K."/>
            <person name="Ovreas L."/>
            <person name="Rohde M."/>
            <person name="Galperin M.Y."/>
            <person name="Jogler C."/>
        </authorList>
    </citation>
    <scope>NUCLEOTIDE SEQUENCE [LARGE SCALE GENOMIC DNA]</scope>
    <source>
        <strain evidence="1 2">K23_9</strain>
    </source>
</reference>